<comment type="caution">
    <text evidence="1">The sequence shown here is derived from an EMBL/GenBank/DDBJ whole genome shotgun (WGS) entry which is preliminary data.</text>
</comment>
<organism evidence="1 2">
    <name type="scientific">Striga asiatica</name>
    <name type="common">Asiatic witchweed</name>
    <name type="synonym">Buchnera asiatica</name>
    <dbReference type="NCBI Taxonomy" id="4170"/>
    <lineage>
        <taxon>Eukaryota</taxon>
        <taxon>Viridiplantae</taxon>
        <taxon>Streptophyta</taxon>
        <taxon>Embryophyta</taxon>
        <taxon>Tracheophyta</taxon>
        <taxon>Spermatophyta</taxon>
        <taxon>Magnoliopsida</taxon>
        <taxon>eudicotyledons</taxon>
        <taxon>Gunneridae</taxon>
        <taxon>Pentapetalae</taxon>
        <taxon>asterids</taxon>
        <taxon>lamiids</taxon>
        <taxon>Lamiales</taxon>
        <taxon>Orobanchaceae</taxon>
        <taxon>Buchnereae</taxon>
        <taxon>Striga</taxon>
    </lineage>
</organism>
<keyword evidence="2" id="KW-1185">Reference proteome</keyword>
<gene>
    <name evidence="1" type="ORF">STAS_24107</name>
</gene>
<proteinExistence type="predicted"/>
<reference evidence="2" key="1">
    <citation type="journal article" date="2019" name="Curr. Biol.">
        <title>Genome Sequence of Striga asiatica Provides Insight into the Evolution of Plant Parasitism.</title>
        <authorList>
            <person name="Yoshida S."/>
            <person name="Kim S."/>
            <person name="Wafula E.K."/>
            <person name="Tanskanen J."/>
            <person name="Kim Y.M."/>
            <person name="Honaas L."/>
            <person name="Yang Z."/>
            <person name="Spallek T."/>
            <person name="Conn C.E."/>
            <person name="Ichihashi Y."/>
            <person name="Cheong K."/>
            <person name="Cui S."/>
            <person name="Der J.P."/>
            <person name="Gundlach H."/>
            <person name="Jiao Y."/>
            <person name="Hori C."/>
            <person name="Ishida J.K."/>
            <person name="Kasahara H."/>
            <person name="Kiba T."/>
            <person name="Kim M.S."/>
            <person name="Koo N."/>
            <person name="Laohavisit A."/>
            <person name="Lee Y.H."/>
            <person name="Lumba S."/>
            <person name="McCourt P."/>
            <person name="Mortimer J.C."/>
            <person name="Mutuku J.M."/>
            <person name="Nomura T."/>
            <person name="Sasaki-Sekimoto Y."/>
            <person name="Seto Y."/>
            <person name="Wang Y."/>
            <person name="Wakatake T."/>
            <person name="Sakakibara H."/>
            <person name="Demura T."/>
            <person name="Yamaguchi S."/>
            <person name="Yoneyama K."/>
            <person name="Manabe R.I."/>
            <person name="Nelson D.C."/>
            <person name="Schulman A.H."/>
            <person name="Timko M.P."/>
            <person name="dePamphilis C.W."/>
            <person name="Choi D."/>
            <person name="Shirasu K."/>
        </authorList>
    </citation>
    <scope>NUCLEOTIDE SEQUENCE [LARGE SCALE GENOMIC DNA]</scope>
    <source>
        <strain evidence="2">cv. UVA1</strain>
    </source>
</reference>
<dbReference type="Proteomes" id="UP000325081">
    <property type="component" value="Unassembled WGS sequence"/>
</dbReference>
<name>A0A5A7QSV6_STRAF</name>
<protein>
    <submittedName>
        <fullName evidence="1">2-deoxy-D-gluconate 3-dehydrogenase</fullName>
    </submittedName>
</protein>
<evidence type="ECO:0000313" key="2">
    <source>
        <dbReference type="Proteomes" id="UP000325081"/>
    </source>
</evidence>
<dbReference type="AlphaFoldDB" id="A0A5A7QSV6"/>
<sequence>MATYGISSPATTLCMSGSNLPPETSFTILAPCLAASEATSDFPSISGKSTTTSRTEIKRLSSCSGESFSAIGRVDCAPISIISAPSAKINRARSTADFTSANLPLSLKLSGFKLRTPMTHVFPHQSRNSPATGKTLLIIPPGPDFFFSHASKIPPEKPDESCQNRATSLFSVSWPNTSVNGPRTKGLSQILSCGILRVLVTVEEDVEVDWAWAVPDAGCPAHVLFDLFEGVFEVSNPVADIASEGDYDFFLFGVDFDHAFMN</sequence>
<dbReference type="EMBL" id="BKCP01007737">
    <property type="protein sequence ID" value="GER47041.1"/>
    <property type="molecule type" value="Genomic_DNA"/>
</dbReference>
<evidence type="ECO:0000313" key="1">
    <source>
        <dbReference type="EMBL" id="GER47041.1"/>
    </source>
</evidence>
<accession>A0A5A7QSV6</accession>